<protein>
    <submittedName>
        <fullName evidence="2">Uncharacterized protein</fullName>
    </submittedName>
</protein>
<feature type="compositionally biased region" description="Basic and acidic residues" evidence="1">
    <location>
        <begin position="239"/>
        <end position="249"/>
    </location>
</feature>
<gene>
    <name evidence="2" type="ORF">CERSUDRAFT_78584</name>
</gene>
<sequence>MEYNIYDPFAQPLAPNSAWRRAHTCTKDDPLPLRIRDTGYVPTVSRPWTLHGLSLPIVQPGDWVEFRHGEKDYVTGQLGRVSCVACTYLTHVVYHVGTPAKVIYLAVPITHVHNVEHFMALYKLTWHTLPSLECFHPGAWERIRPHLERRGAMIEEVVEEEEQTVPIADQRDGNTSTHTTSSHVHQENTQRLPKRGSAEDWETPGSGSRAVRQKLHAPSVGAQQPEAAHVENGPLLDESGEKGRRDHDMLTRTRTRTRSVPTPIRCTKYYTGGALLRRTIATDRQKYDK</sequence>
<keyword evidence="3" id="KW-1185">Reference proteome</keyword>
<dbReference type="AlphaFoldDB" id="M2P6F2"/>
<dbReference type="Proteomes" id="UP000016930">
    <property type="component" value="Unassembled WGS sequence"/>
</dbReference>
<feature type="region of interest" description="Disordered" evidence="1">
    <location>
        <begin position="161"/>
        <end position="249"/>
    </location>
</feature>
<proteinExistence type="predicted"/>
<evidence type="ECO:0000313" key="2">
    <source>
        <dbReference type="EMBL" id="EMD30854.1"/>
    </source>
</evidence>
<dbReference type="HOGENOM" id="CLU_963119_0_0_1"/>
<organism evidence="2 3">
    <name type="scientific">Ceriporiopsis subvermispora (strain B)</name>
    <name type="common">White-rot fungus</name>
    <name type="synonym">Gelatoporia subvermispora</name>
    <dbReference type="NCBI Taxonomy" id="914234"/>
    <lineage>
        <taxon>Eukaryota</taxon>
        <taxon>Fungi</taxon>
        <taxon>Dikarya</taxon>
        <taxon>Basidiomycota</taxon>
        <taxon>Agaricomycotina</taxon>
        <taxon>Agaricomycetes</taxon>
        <taxon>Polyporales</taxon>
        <taxon>Gelatoporiaceae</taxon>
        <taxon>Gelatoporia</taxon>
    </lineage>
</organism>
<name>M2P6F2_CERS8</name>
<accession>M2P6F2</accession>
<dbReference type="EMBL" id="KB445832">
    <property type="protein sequence ID" value="EMD30854.1"/>
    <property type="molecule type" value="Genomic_DNA"/>
</dbReference>
<evidence type="ECO:0000313" key="3">
    <source>
        <dbReference type="Proteomes" id="UP000016930"/>
    </source>
</evidence>
<reference evidence="2 3" key="1">
    <citation type="journal article" date="2012" name="Proc. Natl. Acad. Sci. U.S.A.">
        <title>Comparative genomics of Ceriporiopsis subvermispora and Phanerochaete chrysosporium provide insight into selective ligninolysis.</title>
        <authorList>
            <person name="Fernandez-Fueyo E."/>
            <person name="Ruiz-Duenas F.J."/>
            <person name="Ferreira P."/>
            <person name="Floudas D."/>
            <person name="Hibbett D.S."/>
            <person name="Canessa P."/>
            <person name="Larrondo L.F."/>
            <person name="James T.Y."/>
            <person name="Seelenfreund D."/>
            <person name="Lobos S."/>
            <person name="Polanco R."/>
            <person name="Tello M."/>
            <person name="Honda Y."/>
            <person name="Watanabe T."/>
            <person name="Watanabe T."/>
            <person name="Ryu J.S."/>
            <person name="Kubicek C.P."/>
            <person name="Schmoll M."/>
            <person name="Gaskell J."/>
            <person name="Hammel K.E."/>
            <person name="St John F.J."/>
            <person name="Vanden Wymelenberg A."/>
            <person name="Sabat G."/>
            <person name="Splinter BonDurant S."/>
            <person name="Syed K."/>
            <person name="Yadav J.S."/>
            <person name="Doddapaneni H."/>
            <person name="Subramanian V."/>
            <person name="Lavin J.L."/>
            <person name="Oguiza J.A."/>
            <person name="Perez G."/>
            <person name="Pisabarro A.G."/>
            <person name="Ramirez L."/>
            <person name="Santoyo F."/>
            <person name="Master E."/>
            <person name="Coutinho P.M."/>
            <person name="Henrissat B."/>
            <person name="Lombard V."/>
            <person name="Magnuson J.K."/>
            <person name="Kuees U."/>
            <person name="Hori C."/>
            <person name="Igarashi K."/>
            <person name="Samejima M."/>
            <person name="Held B.W."/>
            <person name="Barry K.W."/>
            <person name="LaButti K.M."/>
            <person name="Lapidus A."/>
            <person name="Lindquist E.A."/>
            <person name="Lucas S.M."/>
            <person name="Riley R."/>
            <person name="Salamov A.A."/>
            <person name="Hoffmeister D."/>
            <person name="Schwenk D."/>
            <person name="Hadar Y."/>
            <person name="Yarden O."/>
            <person name="de Vries R.P."/>
            <person name="Wiebenga A."/>
            <person name="Stenlid J."/>
            <person name="Eastwood D."/>
            <person name="Grigoriev I.V."/>
            <person name="Berka R.M."/>
            <person name="Blanchette R.A."/>
            <person name="Kersten P."/>
            <person name="Martinez A.T."/>
            <person name="Vicuna R."/>
            <person name="Cullen D."/>
        </authorList>
    </citation>
    <scope>NUCLEOTIDE SEQUENCE [LARGE SCALE GENOMIC DNA]</scope>
    <source>
        <strain evidence="2 3">B</strain>
    </source>
</reference>
<evidence type="ECO:0000256" key="1">
    <source>
        <dbReference type="SAM" id="MobiDB-lite"/>
    </source>
</evidence>